<feature type="compositionally biased region" description="Basic residues" evidence="1">
    <location>
        <begin position="37"/>
        <end position="50"/>
    </location>
</feature>
<reference evidence="3" key="1">
    <citation type="journal article" date="2019" name="Int. J. Syst. Evol. Microbiol.">
        <title>The Global Catalogue of Microorganisms (GCM) 10K type strain sequencing project: providing services to taxonomists for standard genome sequencing and annotation.</title>
        <authorList>
            <consortium name="The Broad Institute Genomics Platform"/>
            <consortium name="The Broad Institute Genome Sequencing Center for Infectious Disease"/>
            <person name="Wu L."/>
            <person name="Ma J."/>
        </authorList>
    </citation>
    <scope>NUCLEOTIDE SEQUENCE [LARGE SCALE GENOMIC DNA]</scope>
    <source>
        <strain evidence="3">JCM 16578</strain>
    </source>
</reference>
<evidence type="ECO:0000256" key="1">
    <source>
        <dbReference type="SAM" id="MobiDB-lite"/>
    </source>
</evidence>
<protein>
    <submittedName>
        <fullName evidence="2">Uncharacterized protein</fullName>
    </submittedName>
</protein>
<feature type="region of interest" description="Disordered" evidence="1">
    <location>
        <begin position="1"/>
        <end position="60"/>
    </location>
</feature>
<accession>A0ABP7KKL6</accession>
<feature type="region of interest" description="Disordered" evidence="1">
    <location>
        <begin position="129"/>
        <end position="162"/>
    </location>
</feature>
<evidence type="ECO:0000313" key="3">
    <source>
        <dbReference type="Proteomes" id="UP001501563"/>
    </source>
</evidence>
<dbReference type="EMBL" id="BAAAZA010000016">
    <property type="protein sequence ID" value="GAA3880467.1"/>
    <property type="molecule type" value="Genomic_DNA"/>
</dbReference>
<evidence type="ECO:0000313" key="2">
    <source>
        <dbReference type="EMBL" id="GAA3880467.1"/>
    </source>
</evidence>
<proteinExistence type="predicted"/>
<sequence>MRVHVPSGGRPARSVRETAACAGRRGPAGLRVGYGGRRGRRGRVRGRGRGRLGLGSGAVTRDESESAAWVGAPARGPPPCTGAGAIPGTGRVLVRDVPLRGPRIRSAADVGGPEAPPLRVASLGRSLPATVGHGIRHPAGPDRPVPTAYGASWVPGRRPTPA</sequence>
<gene>
    <name evidence="2" type="ORF">GCM10022207_54030</name>
</gene>
<dbReference type="Proteomes" id="UP001501563">
    <property type="component" value="Unassembled WGS sequence"/>
</dbReference>
<name>A0ABP7KKL6_9ACTN</name>
<organism evidence="2 3">
    <name type="scientific">Streptomyces lannensis</name>
    <dbReference type="NCBI Taxonomy" id="766498"/>
    <lineage>
        <taxon>Bacteria</taxon>
        <taxon>Bacillati</taxon>
        <taxon>Actinomycetota</taxon>
        <taxon>Actinomycetes</taxon>
        <taxon>Kitasatosporales</taxon>
        <taxon>Streptomycetaceae</taxon>
        <taxon>Streptomyces</taxon>
    </lineage>
</organism>
<keyword evidence="3" id="KW-1185">Reference proteome</keyword>
<comment type="caution">
    <text evidence="2">The sequence shown here is derived from an EMBL/GenBank/DDBJ whole genome shotgun (WGS) entry which is preliminary data.</text>
</comment>